<gene>
    <name evidence="2" type="ORF">SAMN05192555_110110</name>
</gene>
<organism evidence="2 3">
    <name type="scientific">Franzmannia pantelleriensis</name>
    <dbReference type="NCBI Taxonomy" id="48727"/>
    <lineage>
        <taxon>Bacteria</taxon>
        <taxon>Pseudomonadati</taxon>
        <taxon>Pseudomonadota</taxon>
        <taxon>Gammaproteobacteria</taxon>
        <taxon>Oceanospirillales</taxon>
        <taxon>Halomonadaceae</taxon>
        <taxon>Franzmannia</taxon>
    </lineage>
</organism>
<dbReference type="EMBL" id="FNGH01000010">
    <property type="protein sequence ID" value="SDM19645.1"/>
    <property type="molecule type" value="Genomic_DNA"/>
</dbReference>
<evidence type="ECO:0000313" key="3">
    <source>
        <dbReference type="Proteomes" id="UP000199107"/>
    </source>
</evidence>
<keyword evidence="1" id="KW-0175">Coiled coil</keyword>
<keyword evidence="3" id="KW-1185">Reference proteome</keyword>
<name>A0A1G9RB73_9GAMM</name>
<dbReference type="Proteomes" id="UP000199107">
    <property type="component" value="Unassembled WGS sequence"/>
</dbReference>
<reference evidence="3" key="1">
    <citation type="submission" date="2016-10" db="EMBL/GenBank/DDBJ databases">
        <authorList>
            <person name="Varghese N."/>
            <person name="Submissions S."/>
        </authorList>
    </citation>
    <scope>NUCLEOTIDE SEQUENCE [LARGE SCALE GENOMIC DNA]</scope>
    <source>
        <strain evidence="3">AAP</strain>
    </source>
</reference>
<dbReference type="PROSITE" id="PS51257">
    <property type="entry name" value="PROKAR_LIPOPROTEIN"/>
    <property type="match status" value="1"/>
</dbReference>
<evidence type="ECO:0000256" key="1">
    <source>
        <dbReference type="SAM" id="Coils"/>
    </source>
</evidence>
<dbReference type="OrthoDB" id="5932567at2"/>
<sequence length="368" mass="42729">MRNLCMLPLAFLIYGCSDHDIEDLKGSTIPGYSSYTVGQLFDNRKLCKSVDWSTRNGERGEKIIDYSCVMRDVLEFEERFIEESAEDFLGLIGRKSGTEYRIDEITEGLVYHERYLTHVLDEIEMDEPHPEAIRLGQRVAVLIEKREELSSLTLDDVAEGRFSTFRLPFDIISARHEMATDSIPLGYSEPNVERQDRAKRIIETFLEEEKRTTLSDIERLEREIDEINKRAEENRARSLASARRAVDENKNLLAELEEEVVVRAEKFETLVRDFVAELKNQSDDVYALESFSWVVAPNGTYEVLHAGFEGHSRIRGYVNTTYHNYRHAIDRIYENRLQNYEEFLRATGGHAEMNQIMSRYRGSLISTL</sequence>
<feature type="coiled-coil region" evidence="1">
    <location>
        <begin position="203"/>
        <end position="259"/>
    </location>
</feature>
<proteinExistence type="predicted"/>
<accession>A0A1G9RB73</accession>
<evidence type="ECO:0000313" key="2">
    <source>
        <dbReference type="EMBL" id="SDM19645.1"/>
    </source>
</evidence>
<protein>
    <submittedName>
        <fullName evidence="2">Uncharacterized protein</fullName>
    </submittedName>
</protein>
<dbReference type="AlphaFoldDB" id="A0A1G9RB73"/>
<dbReference type="RefSeq" id="WP_143025075.1">
    <property type="nucleotide sequence ID" value="NZ_FNGH01000010.1"/>
</dbReference>